<accession>A0A2G5THB3</accession>
<protein>
    <submittedName>
        <fullName evidence="2">Uncharacterized protein</fullName>
    </submittedName>
</protein>
<feature type="region of interest" description="Disordered" evidence="1">
    <location>
        <begin position="32"/>
        <end position="89"/>
    </location>
</feature>
<dbReference type="AlphaFoldDB" id="A0A2G5THB3"/>
<dbReference type="Proteomes" id="UP000230233">
    <property type="component" value="Chromosome V"/>
</dbReference>
<feature type="compositionally biased region" description="Basic and acidic residues" evidence="1">
    <location>
        <begin position="33"/>
        <end position="48"/>
    </location>
</feature>
<proteinExistence type="predicted"/>
<evidence type="ECO:0000313" key="2">
    <source>
        <dbReference type="EMBL" id="PIC26660.1"/>
    </source>
</evidence>
<evidence type="ECO:0000313" key="3">
    <source>
        <dbReference type="Proteomes" id="UP000230233"/>
    </source>
</evidence>
<organism evidence="2 3">
    <name type="scientific">Caenorhabditis nigoni</name>
    <dbReference type="NCBI Taxonomy" id="1611254"/>
    <lineage>
        <taxon>Eukaryota</taxon>
        <taxon>Metazoa</taxon>
        <taxon>Ecdysozoa</taxon>
        <taxon>Nematoda</taxon>
        <taxon>Chromadorea</taxon>
        <taxon>Rhabditida</taxon>
        <taxon>Rhabditina</taxon>
        <taxon>Rhabditomorpha</taxon>
        <taxon>Rhabditoidea</taxon>
        <taxon>Rhabditidae</taxon>
        <taxon>Peloderinae</taxon>
        <taxon>Caenorhabditis</taxon>
    </lineage>
</organism>
<evidence type="ECO:0000256" key="1">
    <source>
        <dbReference type="SAM" id="MobiDB-lite"/>
    </source>
</evidence>
<reference evidence="3" key="1">
    <citation type="submission" date="2017-10" db="EMBL/GenBank/DDBJ databases">
        <title>Rapid genome shrinkage in a self-fertile nematode reveals novel sperm competition proteins.</title>
        <authorList>
            <person name="Yin D."/>
            <person name="Schwarz E.M."/>
            <person name="Thomas C.G."/>
            <person name="Felde R.L."/>
            <person name="Korf I.F."/>
            <person name="Cutter A.D."/>
            <person name="Schartner C.M."/>
            <person name="Ralston E.J."/>
            <person name="Meyer B.J."/>
            <person name="Haag E.S."/>
        </authorList>
    </citation>
    <scope>NUCLEOTIDE SEQUENCE [LARGE SCALE GENOMIC DNA]</scope>
    <source>
        <strain evidence="3">JU1422</strain>
    </source>
</reference>
<gene>
    <name evidence="2" type="primary">Cnig_chr_V.g19170</name>
    <name evidence="2" type="ORF">B9Z55_019170</name>
</gene>
<dbReference type="EMBL" id="PDUG01000005">
    <property type="protein sequence ID" value="PIC26660.1"/>
    <property type="molecule type" value="Genomic_DNA"/>
</dbReference>
<sequence>MKDMWISMCALVEEVGRSLGNDCSKAVSYEIRGATKKDEGGRQKGMDAKKRHKRLGGQNVNEEEEEEKEGRSGGSGDEAPQFVRPENGN</sequence>
<name>A0A2G5THB3_9PELO</name>
<keyword evidence="3" id="KW-1185">Reference proteome</keyword>
<comment type="caution">
    <text evidence="2">The sequence shown here is derived from an EMBL/GenBank/DDBJ whole genome shotgun (WGS) entry which is preliminary data.</text>
</comment>